<feature type="transmembrane region" description="Helical" evidence="1">
    <location>
        <begin position="96"/>
        <end position="117"/>
    </location>
</feature>
<name>A0A1I5WX54_9FIRM</name>
<feature type="transmembrane region" description="Helical" evidence="1">
    <location>
        <begin position="5"/>
        <end position="21"/>
    </location>
</feature>
<feature type="transmembrane region" description="Helical" evidence="1">
    <location>
        <begin position="161"/>
        <end position="178"/>
    </location>
</feature>
<protein>
    <recommendedName>
        <fullName evidence="2">CAAX prenyl protease 2/Lysostaphin resistance protein A-like domain-containing protein</fullName>
    </recommendedName>
</protein>
<dbReference type="Pfam" id="PF02517">
    <property type="entry name" value="Rce1-like"/>
    <property type="match status" value="1"/>
</dbReference>
<dbReference type="RefSeq" id="WP_143087496.1">
    <property type="nucleotide sequence ID" value="NZ_FOXO01000026.1"/>
</dbReference>
<evidence type="ECO:0000256" key="1">
    <source>
        <dbReference type="SAM" id="Phobius"/>
    </source>
</evidence>
<dbReference type="GO" id="GO:0080120">
    <property type="term" value="P:CAAX-box protein maturation"/>
    <property type="evidence" value="ECO:0007669"/>
    <property type="project" value="UniProtKB-ARBA"/>
</dbReference>
<dbReference type="AlphaFoldDB" id="A0A1I5WX54"/>
<accession>A0A1I5WX54</accession>
<dbReference type="OrthoDB" id="2230138at2"/>
<feature type="transmembrane region" description="Helical" evidence="1">
    <location>
        <begin position="27"/>
        <end position="44"/>
    </location>
</feature>
<keyword evidence="1" id="KW-0812">Transmembrane</keyword>
<keyword evidence="1" id="KW-0472">Membrane</keyword>
<feature type="transmembrane region" description="Helical" evidence="1">
    <location>
        <begin position="56"/>
        <end position="76"/>
    </location>
</feature>
<keyword evidence="1" id="KW-1133">Transmembrane helix</keyword>
<feature type="domain" description="CAAX prenyl protease 2/Lysostaphin resistance protein A-like" evidence="2">
    <location>
        <begin position="107"/>
        <end position="193"/>
    </location>
</feature>
<dbReference type="EMBL" id="FOXO01000026">
    <property type="protein sequence ID" value="SFQ24332.1"/>
    <property type="molecule type" value="Genomic_DNA"/>
</dbReference>
<dbReference type="InterPro" id="IPR003675">
    <property type="entry name" value="Rce1/LyrA-like_dom"/>
</dbReference>
<keyword evidence="4" id="KW-1185">Reference proteome</keyword>
<reference evidence="4" key="1">
    <citation type="submission" date="2016-10" db="EMBL/GenBank/DDBJ databases">
        <authorList>
            <person name="Varghese N."/>
            <person name="Submissions S."/>
        </authorList>
    </citation>
    <scope>NUCLEOTIDE SEQUENCE [LARGE SCALE GENOMIC DNA]</scope>
    <source>
        <strain evidence="4">P18</strain>
    </source>
</reference>
<feature type="transmembrane region" description="Helical" evidence="1">
    <location>
        <begin position="138"/>
        <end position="155"/>
    </location>
</feature>
<dbReference type="GO" id="GO:0004175">
    <property type="term" value="F:endopeptidase activity"/>
    <property type="evidence" value="ECO:0007669"/>
    <property type="project" value="UniProtKB-ARBA"/>
</dbReference>
<organism evidence="3 4">
    <name type="scientific">Butyrivibrio proteoclasticus</name>
    <dbReference type="NCBI Taxonomy" id="43305"/>
    <lineage>
        <taxon>Bacteria</taxon>
        <taxon>Bacillati</taxon>
        <taxon>Bacillota</taxon>
        <taxon>Clostridia</taxon>
        <taxon>Lachnospirales</taxon>
        <taxon>Lachnospiraceae</taxon>
        <taxon>Butyrivibrio</taxon>
    </lineage>
</organism>
<sequence length="210" mass="24618">MKRIYIPIVWEIIFVVATMIWPKQAFHLFFAFYFGLLTYFYFIYKQFSFRKLYKNFGRVLSFWIPVAATFIGLLIAGKLRMLISSQFSFHIDEGAVSIIVHNDLIPTFFYALMMIVIKPVAEELFFRKALIRFDNKKQTICFTIISLVLCALTRAHGPLGILEWAIMALPVTIAYIATKNIYISVMAHVLFEFYDNIYEVIYTLGRILNR</sequence>
<gene>
    <name evidence="3" type="ORF">SAMN04487928_12619</name>
</gene>
<evidence type="ECO:0000259" key="2">
    <source>
        <dbReference type="Pfam" id="PF02517"/>
    </source>
</evidence>
<evidence type="ECO:0000313" key="4">
    <source>
        <dbReference type="Proteomes" id="UP000182624"/>
    </source>
</evidence>
<dbReference type="Proteomes" id="UP000182624">
    <property type="component" value="Unassembled WGS sequence"/>
</dbReference>
<proteinExistence type="predicted"/>
<evidence type="ECO:0000313" key="3">
    <source>
        <dbReference type="EMBL" id="SFQ24332.1"/>
    </source>
</evidence>